<evidence type="ECO:0000256" key="1">
    <source>
        <dbReference type="PROSITE-ProRule" id="PRU00176"/>
    </source>
</evidence>
<feature type="compositionally biased region" description="Gly residues" evidence="2">
    <location>
        <begin position="152"/>
        <end position="163"/>
    </location>
</feature>
<comment type="caution">
    <text evidence="4">The sequence shown here is derived from an EMBL/GenBank/DDBJ whole genome shotgun (WGS) entry which is preliminary data.</text>
</comment>
<dbReference type="Pfam" id="PF00076">
    <property type="entry name" value="RRM_1"/>
    <property type="match status" value="1"/>
</dbReference>
<dbReference type="PROSITE" id="PS50102">
    <property type="entry name" value="RRM"/>
    <property type="match status" value="1"/>
</dbReference>
<dbReference type="Gene3D" id="3.30.70.330">
    <property type="match status" value="1"/>
</dbReference>
<evidence type="ECO:0000256" key="2">
    <source>
        <dbReference type="SAM" id="MobiDB-lite"/>
    </source>
</evidence>
<dbReference type="InterPro" id="IPR050441">
    <property type="entry name" value="RBM"/>
</dbReference>
<name>A0A507EK75_9FUNG</name>
<accession>A0A507EK75</accession>
<protein>
    <recommendedName>
        <fullName evidence="3">RRM domain-containing protein</fullName>
    </recommendedName>
</protein>
<evidence type="ECO:0000259" key="3">
    <source>
        <dbReference type="PROSITE" id="PS50102"/>
    </source>
</evidence>
<sequence length="208" mass="23791">MANEDEEFKREMSVDEKTKDEVSESGRDRDRDAERGRDKDGDDKDKVRFGKDRRSDDVKSLFVRGLAQGTRAEDLNSAFETYGKVRDVYIPKDYYSGGIKGFAYIQYESQAEADTAYDKIEYLTINGRRLTVEWASGDRKTPGQMRNKDGSRAGGSNSGSGGGGRRRSVERYRPRDSGRSRSRSRSRDRRRRSRSRYVIGQMILVHSS</sequence>
<dbReference type="InterPro" id="IPR000504">
    <property type="entry name" value="RRM_dom"/>
</dbReference>
<keyword evidence="5" id="KW-1185">Reference proteome</keyword>
<dbReference type="STRING" id="246404.A0A507EK75"/>
<dbReference type="GO" id="GO:0003723">
    <property type="term" value="F:RNA binding"/>
    <property type="evidence" value="ECO:0007669"/>
    <property type="project" value="UniProtKB-UniRule"/>
</dbReference>
<dbReference type="OrthoDB" id="439808at2759"/>
<dbReference type="SUPFAM" id="SSF54928">
    <property type="entry name" value="RNA-binding domain, RBD"/>
    <property type="match status" value="1"/>
</dbReference>
<feature type="region of interest" description="Disordered" evidence="2">
    <location>
        <begin position="1"/>
        <end position="51"/>
    </location>
</feature>
<proteinExistence type="predicted"/>
<reference evidence="4 5" key="1">
    <citation type="journal article" date="2019" name="Sci. Rep.">
        <title>Comparative genomics of chytrid fungi reveal insights into the obligate biotrophic and pathogenic lifestyle of Synchytrium endobioticum.</title>
        <authorList>
            <person name="van de Vossenberg B.T.L.H."/>
            <person name="Warris S."/>
            <person name="Nguyen H.D.T."/>
            <person name="van Gent-Pelzer M.P.E."/>
            <person name="Joly D.L."/>
            <person name="van de Geest H.C."/>
            <person name="Bonants P.J.M."/>
            <person name="Smith D.S."/>
            <person name="Levesque C.A."/>
            <person name="van der Lee T.A.J."/>
        </authorList>
    </citation>
    <scope>NUCLEOTIDE SEQUENCE [LARGE SCALE GENOMIC DNA]</scope>
    <source>
        <strain evidence="4 5">CBS 675.73</strain>
    </source>
</reference>
<dbReference type="AlphaFoldDB" id="A0A507EK75"/>
<keyword evidence="1" id="KW-0694">RNA-binding</keyword>
<dbReference type="Proteomes" id="UP000320333">
    <property type="component" value="Unassembled WGS sequence"/>
</dbReference>
<dbReference type="EMBL" id="QEAP01000584">
    <property type="protein sequence ID" value="TPX63777.1"/>
    <property type="molecule type" value="Genomic_DNA"/>
</dbReference>
<feature type="region of interest" description="Disordered" evidence="2">
    <location>
        <begin position="135"/>
        <end position="199"/>
    </location>
</feature>
<feature type="compositionally biased region" description="Basic residues" evidence="2">
    <location>
        <begin position="180"/>
        <end position="195"/>
    </location>
</feature>
<evidence type="ECO:0000313" key="4">
    <source>
        <dbReference type="EMBL" id="TPX63777.1"/>
    </source>
</evidence>
<gene>
    <name evidence="4" type="ORF">CcCBS67573_g08587</name>
</gene>
<feature type="compositionally biased region" description="Basic and acidic residues" evidence="2">
    <location>
        <begin position="136"/>
        <end position="151"/>
    </location>
</feature>
<dbReference type="InterPro" id="IPR035979">
    <property type="entry name" value="RBD_domain_sf"/>
</dbReference>
<feature type="compositionally biased region" description="Basic and acidic residues" evidence="2">
    <location>
        <begin position="167"/>
        <end position="179"/>
    </location>
</feature>
<dbReference type="SMART" id="SM00360">
    <property type="entry name" value="RRM"/>
    <property type="match status" value="1"/>
</dbReference>
<evidence type="ECO:0000313" key="5">
    <source>
        <dbReference type="Proteomes" id="UP000320333"/>
    </source>
</evidence>
<organism evidence="4 5">
    <name type="scientific">Chytriomyces confervae</name>
    <dbReference type="NCBI Taxonomy" id="246404"/>
    <lineage>
        <taxon>Eukaryota</taxon>
        <taxon>Fungi</taxon>
        <taxon>Fungi incertae sedis</taxon>
        <taxon>Chytridiomycota</taxon>
        <taxon>Chytridiomycota incertae sedis</taxon>
        <taxon>Chytridiomycetes</taxon>
        <taxon>Chytridiales</taxon>
        <taxon>Chytriomycetaceae</taxon>
        <taxon>Chytriomyces</taxon>
    </lineage>
</organism>
<feature type="compositionally biased region" description="Basic and acidic residues" evidence="2">
    <location>
        <begin position="7"/>
        <end position="51"/>
    </location>
</feature>
<dbReference type="PANTHER" id="PTHR48034">
    <property type="entry name" value="TRANSFORMER-2 SEX-DETERMINING PROTEIN-RELATED"/>
    <property type="match status" value="1"/>
</dbReference>
<feature type="domain" description="RRM" evidence="3">
    <location>
        <begin position="59"/>
        <end position="137"/>
    </location>
</feature>
<dbReference type="InterPro" id="IPR012677">
    <property type="entry name" value="Nucleotide-bd_a/b_plait_sf"/>
</dbReference>